<evidence type="ECO:0000256" key="1">
    <source>
        <dbReference type="SAM" id="MobiDB-lite"/>
    </source>
</evidence>
<evidence type="ECO:0000256" key="2">
    <source>
        <dbReference type="SAM" id="Phobius"/>
    </source>
</evidence>
<keyword evidence="2" id="KW-0472">Membrane</keyword>
<feature type="region of interest" description="Disordered" evidence="1">
    <location>
        <begin position="1"/>
        <end position="20"/>
    </location>
</feature>
<feature type="region of interest" description="Disordered" evidence="1">
    <location>
        <begin position="479"/>
        <end position="550"/>
    </location>
</feature>
<dbReference type="Proteomes" id="UP001283361">
    <property type="component" value="Unassembled WGS sequence"/>
</dbReference>
<evidence type="ECO:0008006" key="5">
    <source>
        <dbReference type="Google" id="ProtNLM"/>
    </source>
</evidence>
<feature type="transmembrane region" description="Helical" evidence="2">
    <location>
        <begin position="390"/>
        <end position="411"/>
    </location>
</feature>
<keyword evidence="2" id="KW-0812">Transmembrane</keyword>
<reference evidence="3" key="1">
    <citation type="journal article" date="2023" name="G3 (Bethesda)">
        <title>A reference genome for the long-term kleptoplast-retaining sea slug Elysia crispata morphotype clarki.</title>
        <authorList>
            <person name="Eastman K.E."/>
            <person name="Pendleton A.L."/>
            <person name="Shaikh M.A."/>
            <person name="Suttiyut T."/>
            <person name="Ogas R."/>
            <person name="Tomko P."/>
            <person name="Gavelis G."/>
            <person name="Widhalm J.R."/>
            <person name="Wisecaver J.H."/>
        </authorList>
    </citation>
    <scope>NUCLEOTIDE SEQUENCE</scope>
    <source>
        <strain evidence="3">ECLA1</strain>
    </source>
</reference>
<dbReference type="PANTHER" id="PTHR33538:SF1">
    <property type="entry name" value="PROTEIN BRAMBLEBERRY"/>
    <property type="match status" value="1"/>
</dbReference>
<evidence type="ECO:0000313" key="4">
    <source>
        <dbReference type="Proteomes" id="UP001283361"/>
    </source>
</evidence>
<gene>
    <name evidence="3" type="ORF">RRG08_041375</name>
</gene>
<keyword evidence="4" id="KW-1185">Reference proteome</keyword>
<dbReference type="AlphaFoldDB" id="A0AAE0XRE2"/>
<evidence type="ECO:0000313" key="3">
    <source>
        <dbReference type="EMBL" id="KAK3705501.1"/>
    </source>
</evidence>
<feature type="compositionally biased region" description="Low complexity" evidence="1">
    <location>
        <begin position="523"/>
        <end position="549"/>
    </location>
</feature>
<organism evidence="3 4">
    <name type="scientific">Elysia crispata</name>
    <name type="common">lettuce slug</name>
    <dbReference type="NCBI Taxonomy" id="231223"/>
    <lineage>
        <taxon>Eukaryota</taxon>
        <taxon>Metazoa</taxon>
        <taxon>Spiralia</taxon>
        <taxon>Lophotrochozoa</taxon>
        <taxon>Mollusca</taxon>
        <taxon>Gastropoda</taxon>
        <taxon>Heterobranchia</taxon>
        <taxon>Euthyneura</taxon>
        <taxon>Panpulmonata</taxon>
        <taxon>Sacoglossa</taxon>
        <taxon>Placobranchoidea</taxon>
        <taxon>Plakobranchidae</taxon>
        <taxon>Elysia</taxon>
    </lineage>
</organism>
<dbReference type="InterPro" id="IPR040346">
    <property type="entry name" value="GEX1/Brambleberry"/>
</dbReference>
<name>A0AAE0XRE2_9GAST</name>
<proteinExistence type="predicted"/>
<accession>A0AAE0XRE2</accession>
<protein>
    <recommendedName>
        <fullName evidence="5">Protein brambleberry</fullName>
    </recommendedName>
</protein>
<comment type="caution">
    <text evidence="3">The sequence shown here is derived from an EMBL/GenBank/DDBJ whole genome shotgun (WGS) entry which is preliminary data.</text>
</comment>
<dbReference type="EMBL" id="JAWDGP010007770">
    <property type="protein sequence ID" value="KAK3705501.1"/>
    <property type="molecule type" value="Genomic_DNA"/>
</dbReference>
<dbReference type="PANTHER" id="PTHR33538">
    <property type="entry name" value="PROTEIN GAMETE EXPRESSED 1"/>
    <property type="match status" value="1"/>
</dbReference>
<feature type="transmembrane region" description="Helical" evidence="2">
    <location>
        <begin position="337"/>
        <end position="357"/>
    </location>
</feature>
<sequence length="577" mass="64114">MLEWLFGESDTKDVPENEQENDERIRFEVLSSDEKFLDFARTLNDLSPLDACYNIVIYNLKKKCGELSEEELGKLSVQLLNCQSEAEDRPVFPCTHSMSLAECTKSMDGTTWNSYQIVGNRARAMCYATQQVQFRRLTEGTVNRLVSAASLQLKAMDDLKSQQETLNSLTSETVRKLSESQQDLLSSQHSLRDAHDDIFKHIAVNVKEIMQEKALIVSGNQELAQLTENIREKLDFTSKQIQNREAVEHKKHERILQDLRTIQDNTEQSVLKLDSSLQKLLQKFAQLDTQYSGMSVSLKKMNATMNHVMTSIGLLGHNLDEKISWLSELLGGADTKLSTMSCCLLHIAYFFLLAVAATFLQVALYARLALMAVIVANVAAELNYEHSLDFAGLTVFLITLYGGYKLTVYMGKRFMLKGQNQSEANQTRRLGLSVGPEPLSAAEMRTLLGLMQRFADTVSESPPDLSPSPIVNGTVLHETSFRPATPPPSANNSRMRLESMQGPSNPPDLSSAPRLLLNQLGESTSRASSRASTPLRSNSRSSTPSVSSRCLGTTVAGTQCRLPASGGSDFCRRHTHS</sequence>
<keyword evidence="2" id="KW-1133">Transmembrane helix</keyword>